<dbReference type="GO" id="GO:0005576">
    <property type="term" value="C:extracellular region"/>
    <property type="evidence" value="ECO:0007669"/>
    <property type="project" value="UniProtKB-SubCell"/>
</dbReference>
<dbReference type="Pfam" id="PF05860">
    <property type="entry name" value="TPS"/>
    <property type="match status" value="1"/>
</dbReference>
<reference evidence="5 6" key="1">
    <citation type="submission" date="2020-04" db="EMBL/GenBank/DDBJ databases">
        <authorList>
            <person name="Hitch T.C.A."/>
            <person name="Wylensek D."/>
            <person name="Clavel T."/>
        </authorList>
    </citation>
    <scope>NUCLEOTIDE SEQUENCE [LARGE SCALE GENOMIC DNA]</scope>
    <source>
        <strain evidence="5 6">PG-130-P53-12</strain>
    </source>
</reference>
<evidence type="ECO:0000313" key="6">
    <source>
        <dbReference type="Proteomes" id="UP000543804"/>
    </source>
</evidence>
<evidence type="ECO:0000313" key="5">
    <source>
        <dbReference type="EMBL" id="NMD99921.1"/>
    </source>
</evidence>
<dbReference type="SUPFAM" id="SSF51126">
    <property type="entry name" value="Pectin lyase-like"/>
    <property type="match status" value="1"/>
</dbReference>
<protein>
    <submittedName>
        <fullName evidence="5">Filamentous hemagglutinin N-terminal domain-containing protein</fullName>
    </submittedName>
</protein>
<gene>
    <name evidence="5" type="ORF">HF878_10765</name>
</gene>
<dbReference type="NCBIfam" id="TIGR01901">
    <property type="entry name" value="adhes_NPXG"/>
    <property type="match status" value="1"/>
</dbReference>
<accession>A0A848BFZ6</accession>
<feature type="non-terminal residue" evidence="5">
    <location>
        <position position="140"/>
    </location>
</feature>
<dbReference type="InterPro" id="IPR008638">
    <property type="entry name" value="FhaB/CdiA-like_TPS"/>
</dbReference>
<dbReference type="AlphaFoldDB" id="A0A848BFZ6"/>
<dbReference type="RefSeq" id="WP_170078105.1">
    <property type="nucleotide sequence ID" value="NZ_JABAFA010000092.1"/>
</dbReference>
<dbReference type="EMBL" id="JABAFA010000092">
    <property type="protein sequence ID" value="NMD99921.1"/>
    <property type="molecule type" value="Genomic_DNA"/>
</dbReference>
<evidence type="ECO:0000259" key="4">
    <source>
        <dbReference type="SMART" id="SM00912"/>
    </source>
</evidence>
<organism evidence="5 6">
    <name type="scientific">Selenomonas bovis</name>
    <dbReference type="NCBI Taxonomy" id="416586"/>
    <lineage>
        <taxon>Bacteria</taxon>
        <taxon>Bacillati</taxon>
        <taxon>Bacillota</taxon>
        <taxon>Negativicutes</taxon>
        <taxon>Selenomonadales</taxon>
        <taxon>Selenomonadaceae</taxon>
        <taxon>Selenomonas</taxon>
    </lineage>
</organism>
<keyword evidence="2" id="KW-0964">Secreted</keyword>
<keyword evidence="6" id="KW-1185">Reference proteome</keyword>
<dbReference type="Gene3D" id="2.160.20.10">
    <property type="entry name" value="Single-stranded right-handed beta-helix, Pectin lyase-like"/>
    <property type="match status" value="1"/>
</dbReference>
<sequence>MKKERALRKERLALQVGIALTAGVFGAVPVAEGAPVVDKVVTAGTQVAQSGNVTDVTGTQANNIVKWQDFSVGKGETVRFDDGAKERNYLNLVTGPKESEIAGKVEGGKDVYLVNPHGVIFSHGAQVDVGNLYVSTENTE</sequence>
<dbReference type="InterPro" id="IPR050909">
    <property type="entry name" value="Bact_Autotransporter_VF"/>
</dbReference>
<evidence type="ECO:0000256" key="2">
    <source>
        <dbReference type="ARBA" id="ARBA00022525"/>
    </source>
</evidence>
<dbReference type="InterPro" id="IPR011050">
    <property type="entry name" value="Pectin_lyase_fold/virulence"/>
</dbReference>
<dbReference type="InterPro" id="IPR012334">
    <property type="entry name" value="Pectin_lyas_fold"/>
</dbReference>
<dbReference type="SMART" id="SM00912">
    <property type="entry name" value="Haemagg_act"/>
    <property type="match status" value="1"/>
</dbReference>
<dbReference type="Proteomes" id="UP000543804">
    <property type="component" value="Unassembled WGS sequence"/>
</dbReference>
<feature type="domain" description="Filamentous haemagglutinin FhaB/tRNA nuclease CdiA-like TPS" evidence="4">
    <location>
        <begin position="31"/>
        <end position="138"/>
    </location>
</feature>
<evidence type="ECO:0000256" key="3">
    <source>
        <dbReference type="ARBA" id="ARBA00022729"/>
    </source>
</evidence>
<keyword evidence="3" id="KW-0732">Signal</keyword>
<proteinExistence type="predicted"/>
<comment type="subcellular location">
    <subcellularLocation>
        <location evidence="1">Secreted</location>
    </subcellularLocation>
</comment>
<dbReference type="PANTHER" id="PTHR12338">
    <property type="entry name" value="AUTOTRANSPORTER"/>
    <property type="match status" value="1"/>
</dbReference>
<name>A0A848BFZ6_9FIRM</name>
<comment type="caution">
    <text evidence="5">The sequence shown here is derived from an EMBL/GenBank/DDBJ whole genome shotgun (WGS) entry which is preliminary data.</text>
</comment>
<evidence type="ECO:0000256" key="1">
    <source>
        <dbReference type="ARBA" id="ARBA00004613"/>
    </source>
</evidence>
<dbReference type="PANTHER" id="PTHR12338:SF8">
    <property type="entry name" value="HEME_HEMOPEXIN-BINDING PROTEIN"/>
    <property type="match status" value="1"/>
</dbReference>